<dbReference type="PANTHER" id="PTHR43854:SF1">
    <property type="entry name" value="INDOLEPYRUVATE OXIDOREDUCTASE SUBUNIT IORB"/>
    <property type="match status" value="1"/>
</dbReference>
<dbReference type="InterPro" id="IPR052198">
    <property type="entry name" value="IorB_Oxidoreductase"/>
</dbReference>
<evidence type="ECO:0000313" key="3">
    <source>
        <dbReference type="EMBL" id="GAQ94580.1"/>
    </source>
</evidence>
<evidence type="ECO:0000313" key="4">
    <source>
        <dbReference type="Proteomes" id="UP000054976"/>
    </source>
</evidence>
<dbReference type="InterPro" id="IPR019752">
    <property type="entry name" value="Pyrv/ketoisovalerate_OxRed_cat"/>
</dbReference>
<accession>A0A0U9HNZ5</accession>
<protein>
    <submittedName>
        <fullName evidence="3">Indolepyruvate ferredoxin oxidoreductase beta subunit</fullName>
    </submittedName>
</protein>
<dbReference type="PANTHER" id="PTHR43854">
    <property type="entry name" value="INDOLEPYRUVATE OXIDOREDUCTASE SUBUNIT IORB"/>
    <property type="match status" value="1"/>
</dbReference>
<sequence length="157" mass="17248">MKLVILGKGGQGVIFFSRIIAQAASKKAVSVRSTEIKGMAKKGGTVEIQMKIGEGLSGLVRRGTADMVILLSEDLIDYAKTFGSNIFMFTKEEIEKALSSVPMRYVNTFLLGIFVKKTKIFDCDDVSKILDEENKKSFLMGCNYVQFSPGNSSERGN</sequence>
<gene>
    <name evidence="3" type="ORF">TAGGR_1764</name>
</gene>
<evidence type="ECO:0000259" key="2">
    <source>
        <dbReference type="Pfam" id="PF01558"/>
    </source>
</evidence>
<dbReference type="InterPro" id="IPR002869">
    <property type="entry name" value="Pyrv_flavodox_OxRed_cen"/>
</dbReference>
<name>A0A0U9HNZ5_9BACT</name>
<reference evidence="4" key="1">
    <citation type="submission" date="2016-01" db="EMBL/GenBank/DDBJ databases">
        <title>Draft genome sequence of Thermodesulfovibrio aggregans strain TGE-P1.</title>
        <authorList>
            <person name="Sekiguchi Y."/>
            <person name="Ohashi A."/>
            <person name="Matsuura N."/>
            <person name="Tourlousse M.D."/>
        </authorList>
    </citation>
    <scope>NUCLEOTIDE SEQUENCE [LARGE SCALE GENOMIC DNA]</scope>
    <source>
        <strain evidence="4">TGE-P1</strain>
    </source>
</reference>
<keyword evidence="4" id="KW-1185">Reference proteome</keyword>
<comment type="caution">
    <text evidence="3">The sequence shown here is derived from an EMBL/GenBank/DDBJ whole genome shotgun (WGS) entry which is preliminary data.</text>
</comment>
<dbReference type="STRING" id="86166.TAGGR_1764"/>
<dbReference type="Gene3D" id="3.40.920.10">
    <property type="entry name" value="Pyruvate-ferredoxin oxidoreductase, PFOR, domain III"/>
    <property type="match status" value="1"/>
</dbReference>
<dbReference type="EMBL" id="BCNO01000001">
    <property type="protein sequence ID" value="GAQ94580.1"/>
    <property type="molecule type" value="Genomic_DNA"/>
</dbReference>
<organism evidence="3 4">
    <name type="scientific">Thermodesulfovibrio aggregans</name>
    <dbReference type="NCBI Taxonomy" id="86166"/>
    <lineage>
        <taxon>Bacteria</taxon>
        <taxon>Pseudomonadati</taxon>
        <taxon>Nitrospirota</taxon>
        <taxon>Thermodesulfovibrionia</taxon>
        <taxon>Thermodesulfovibrionales</taxon>
        <taxon>Thermodesulfovibrionaceae</taxon>
        <taxon>Thermodesulfovibrio</taxon>
    </lineage>
</organism>
<keyword evidence="3" id="KW-0670">Pyruvate</keyword>
<dbReference type="Proteomes" id="UP000054976">
    <property type="component" value="Unassembled WGS sequence"/>
</dbReference>
<feature type="domain" description="Pyruvate/ketoisovalerate oxidoreductase catalytic" evidence="2">
    <location>
        <begin position="9"/>
        <end position="77"/>
    </location>
</feature>
<proteinExistence type="predicted"/>
<keyword evidence="1" id="KW-0560">Oxidoreductase</keyword>
<dbReference type="Pfam" id="PF01558">
    <property type="entry name" value="POR"/>
    <property type="match status" value="1"/>
</dbReference>
<dbReference type="AlphaFoldDB" id="A0A0U9HNZ5"/>
<dbReference type="OrthoDB" id="9800445at2"/>
<dbReference type="RefSeq" id="WP_059176016.1">
    <property type="nucleotide sequence ID" value="NZ_BCNO01000001.1"/>
</dbReference>
<evidence type="ECO:0000256" key="1">
    <source>
        <dbReference type="ARBA" id="ARBA00023002"/>
    </source>
</evidence>
<dbReference type="SUPFAM" id="SSF53323">
    <property type="entry name" value="Pyruvate-ferredoxin oxidoreductase, PFOR, domain III"/>
    <property type="match status" value="1"/>
</dbReference>
<dbReference type="GO" id="GO:0016903">
    <property type="term" value="F:oxidoreductase activity, acting on the aldehyde or oxo group of donors"/>
    <property type="evidence" value="ECO:0007669"/>
    <property type="project" value="InterPro"/>
</dbReference>